<dbReference type="PANTHER" id="PTHR24422:SF8">
    <property type="entry name" value="CHEMOTAXIS PROTEIN"/>
    <property type="match status" value="1"/>
</dbReference>
<feature type="domain" description="CheR-type methyltransferase" evidence="1">
    <location>
        <begin position="15"/>
        <end position="255"/>
    </location>
</feature>
<evidence type="ECO:0000259" key="1">
    <source>
        <dbReference type="PROSITE" id="PS50123"/>
    </source>
</evidence>
<dbReference type="PROSITE" id="PS50123">
    <property type="entry name" value="CHER"/>
    <property type="match status" value="1"/>
</dbReference>
<accession>A0A7W2EEJ8</accession>
<dbReference type="InterPro" id="IPR050903">
    <property type="entry name" value="Bact_Chemotaxis_MeTrfase"/>
</dbReference>
<dbReference type="GO" id="GO:0008757">
    <property type="term" value="F:S-adenosylmethionine-dependent methyltransferase activity"/>
    <property type="evidence" value="ECO:0007669"/>
    <property type="project" value="InterPro"/>
</dbReference>
<dbReference type="InterPro" id="IPR022642">
    <property type="entry name" value="CheR_C"/>
</dbReference>
<dbReference type="EMBL" id="JACEZS010000002">
    <property type="protein sequence ID" value="MBA5604456.1"/>
    <property type="molecule type" value="Genomic_DNA"/>
</dbReference>
<dbReference type="InterPro" id="IPR000780">
    <property type="entry name" value="CheR_MeTrfase"/>
</dbReference>
<dbReference type="SUPFAM" id="SSF53335">
    <property type="entry name" value="S-adenosyl-L-methionine-dependent methyltransferases"/>
    <property type="match status" value="1"/>
</dbReference>
<dbReference type="InterPro" id="IPR029063">
    <property type="entry name" value="SAM-dependent_MTases_sf"/>
</dbReference>
<dbReference type="AlphaFoldDB" id="A0A7W2EEJ8"/>
<dbReference type="PANTHER" id="PTHR24422">
    <property type="entry name" value="CHEMOTAXIS PROTEIN METHYLTRANSFERASE"/>
    <property type="match status" value="1"/>
</dbReference>
<dbReference type="Proteomes" id="UP000566711">
    <property type="component" value="Unassembled WGS sequence"/>
</dbReference>
<organism evidence="2 3">
    <name type="scientific">Rugamonas fusca</name>
    <dbReference type="NCBI Taxonomy" id="2758568"/>
    <lineage>
        <taxon>Bacteria</taxon>
        <taxon>Pseudomonadati</taxon>
        <taxon>Pseudomonadota</taxon>
        <taxon>Betaproteobacteria</taxon>
        <taxon>Burkholderiales</taxon>
        <taxon>Oxalobacteraceae</taxon>
        <taxon>Telluria group</taxon>
        <taxon>Rugamonas</taxon>
    </lineage>
</organism>
<dbReference type="SMART" id="SM00138">
    <property type="entry name" value="MeTrc"/>
    <property type="match status" value="1"/>
</dbReference>
<keyword evidence="3" id="KW-1185">Reference proteome</keyword>
<comment type="caution">
    <text evidence="2">The sequence shown here is derived from an EMBL/GenBank/DDBJ whole genome shotgun (WGS) entry which is preliminary data.</text>
</comment>
<sequence>MEAGACAPCQPSAPAVEELELELLLAALVQCYGYDFRGHERAVLRHKLAAAMAQLGARTISSLQDQVLHDAGAVATVLRALHVPPAALFDDAGEVAQLRAVLDASLRGAALPKVWLADCAGAMQAWTLAMLLREQQLDGRTEIFATVPSDEQLAQAQDASVALAELPALQENYVRCGGQGALLDHLIVQDGRAVLLPHLRSRITWAQYNLVTDASCNEFQLIVCRRALPDFGPVLRRRVLRLFHDSLAPFGVLGLDRPLNADDPLAASYRPLLPPLPWYRRTA</sequence>
<gene>
    <name evidence="2" type="ORF">H3H36_03660</name>
</gene>
<reference evidence="2 3" key="1">
    <citation type="submission" date="2020-07" db="EMBL/GenBank/DDBJ databases">
        <title>Novel species isolated from subtropical streams in China.</title>
        <authorList>
            <person name="Lu H."/>
        </authorList>
    </citation>
    <scope>NUCLEOTIDE SEQUENCE [LARGE SCALE GENOMIC DNA]</scope>
    <source>
        <strain evidence="2 3">FT3S</strain>
    </source>
</reference>
<protein>
    <submittedName>
        <fullName evidence="2">Chemotaxis protein</fullName>
    </submittedName>
</protein>
<proteinExistence type="predicted"/>
<dbReference type="Pfam" id="PF01739">
    <property type="entry name" value="CheR"/>
    <property type="match status" value="1"/>
</dbReference>
<evidence type="ECO:0000313" key="3">
    <source>
        <dbReference type="Proteomes" id="UP000566711"/>
    </source>
</evidence>
<evidence type="ECO:0000313" key="2">
    <source>
        <dbReference type="EMBL" id="MBA5604456.1"/>
    </source>
</evidence>
<dbReference type="SUPFAM" id="SSF47757">
    <property type="entry name" value="Chemotaxis receptor methyltransferase CheR, N-terminal domain"/>
    <property type="match status" value="1"/>
</dbReference>
<dbReference type="Gene3D" id="3.40.50.150">
    <property type="entry name" value="Vaccinia Virus protein VP39"/>
    <property type="match status" value="1"/>
</dbReference>
<name>A0A7W2EEJ8_9BURK</name>